<gene>
    <name evidence="1" type="ORF">ENT52_03960</name>
</gene>
<protein>
    <submittedName>
        <fullName evidence="1">Uncharacterized protein</fullName>
    </submittedName>
</protein>
<comment type="caution">
    <text evidence="1">The sequence shown here is derived from an EMBL/GenBank/DDBJ whole genome shotgun (WGS) entry which is preliminary data.</text>
</comment>
<sequence length="580" mass="64845">MRSSIAIIAILILSTLFPAEGKTEALIYLDKEKVSVGDYIRVDVSVSFEKPSPIEILIASKSDAIWLCKNESKVSNVSEGCGATSWSVRIPENWESGDCYVKVNVHEGSSLEFSKVFKVIRPKIVEAKVPELVYQGKKKVTVKAEIADPSKAKLQFRLLGFNSRLDFQSDFDKDGIAKFEVNLRDVQNELKPGYYIAELKLFYDGKLFDTRSLTVEIVSPKLSISFGDEVKAGDPLRVEVSTNRDGDAEYSGIFIVLVGKNYKAKKFVELGEDGKARITFETAGLDEGYYTLYARDTSLTLRNIDLRNFSNFHYALDPSESIAKFFYAHDDVLVFKTLRIVREKVSKPAGFLVFEPFAREVNCGDIAEFEVFLLDLPAGISSYELRFLVFNSSVAQISEVVTPSWANDVYKAVFNESARVRALDIEDKVRKTEKLLIAKVKVLGVAEGSTEINVDAIQLSDDEGNSVVAVARNAMISVNCRAELQNLENTSIKDLTNKTMNEIEPRSAWESLQSLEQDKSREFFATNETLKEAIGKIPKPKELGASFRDLFLTLAITFAFATTLLGRRLNSKSDEEHGSR</sequence>
<proteinExistence type="predicted"/>
<dbReference type="EMBL" id="DSYZ01000085">
    <property type="protein sequence ID" value="HGT82864.1"/>
    <property type="molecule type" value="Genomic_DNA"/>
</dbReference>
<name>A0A7J3M3M7_ARCFL</name>
<reference evidence="1" key="1">
    <citation type="journal article" date="2020" name="mSystems">
        <title>Genome- and Community-Level Interaction Insights into Carbon Utilization and Element Cycling Functions of Hydrothermarchaeota in Hydrothermal Sediment.</title>
        <authorList>
            <person name="Zhou Z."/>
            <person name="Liu Y."/>
            <person name="Xu W."/>
            <person name="Pan J."/>
            <person name="Luo Z.H."/>
            <person name="Li M."/>
        </authorList>
    </citation>
    <scope>NUCLEOTIDE SEQUENCE [LARGE SCALE GENOMIC DNA]</scope>
    <source>
        <strain evidence="1">SpSt-587</strain>
    </source>
</reference>
<accession>A0A7J3M3M7</accession>
<dbReference type="AlphaFoldDB" id="A0A7J3M3M7"/>
<organism evidence="1">
    <name type="scientific">Archaeoglobus fulgidus</name>
    <dbReference type="NCBI Taxonomy" id="2234"/>
    <lineage>
        <taxon>Archaea</taxon>
        <taxon>Methanobacteriati</taxon>
        <taxon>Methanobacteriota</taxon>
        <taxon>Archaeoglobi</taxon>
        <taxon>Archaeoglobales</taxon>
        <taxon>Archaeoglobaceae</taxon>
        <taxon>Archaeoglobus</taxon>
    </lineage>
</organism>
<evidence type="ECO:0000313" key="1">
    <source>
        <dbReference type="EMBL" id="HGT82864.1"/>
    </source>
</evidence>